<evidence type="ECO:0000313" key="3">
    <source>
        <dbReference type="Proteomes" id="UP000030760"/>
    </source>
</evidence>
<feature type="region of interest" description="Disordered" evidence="1">
    <location>
        <begin position="1"/>
        <end position="20"/>
    </location>
</feature>
<gene>
    <name evidence="2" type="ORF">SBD_6661</name>
</gene>
<sequence>MAGVLGGSMRTESVGPAPASLAVIERDGSIEQSDSLKVAYDP</sequence>
<accession>M3FJC0</accession>
<dbReference type="RefSeq" id="WP_005484495.1">
    <property type="nucleotide sequence ID" value="NZ_KB405095.1"/>
</dbReference>
<proteinExistence type="predicted"/>
<organism evidence="2 3">
    <name type="scientific">Streptomyces bottropensis ATCC 25435</name>
    <dbReference type="NCBI Taxonomy" id="1054862"/>
    <lineage>
        <taxon>Bacteria</taxon>
        <taxon>Bacillati</taxon>
        <taxon>Actinomycetota</taxon>
        <taxon>Actinomycetes</taxon>
        <taxon>Kitasatosporales</taxon>
        <taxon>Streptomycetaceae</taxon>
        <taxon>Streptomyces</taxon>
    </lineage>
</organism>
<evidence type="ECO:0000256" key="1">
    <source>
        <dbReference type="SAM" id="MobiDB-lite"/>
    </source>
</evidence>
<evidence type="ECO:0000313" key="2">
    <source>
        <dbReference type="EMBL" id="EMF52139.1"/>
    </source>
</evidence>
<reference evidence="3" key="1">
    <citation type="journal article" date="2013" name="Genome Announc.">
        <title>Draft Genome Sequence of Streptomyces bottropensis ATCC 25435, a Bottromycin-Producing Actinomycete.</title>
        <authorList>
            <person name="Zhang H."/>
            <person name="Zhou W."/>
            <person name="Zhuang Y."/>
            <person name="Liang X."/>
            <person name="Liu T."/>
        </authorList>
    </citation>
    <scope>NUCLEOTIDE SEQUENCE [LARGE SCALE GENOMIC DNA]</scope>
    <source>
        <strain evidence="3">ATCC 25435</strain>
    </source>
</reference>
<protein>
    <submittedName>
        <fullName evidence="2">Uncharacterized protein</fullName>
    </submittedName>
</protein>
<dbReference type="EMBL" id="KB405095">
    <property type="protein sequence ID" value="EMF52139.1"/>
    <property type="molecule type" value="Genomic_DNA"/>
</dbReference>
<name>M3FJC0_9ACTN</name>
<dbReference type="Proteomes" id="UP000030760">
    <property type="component" value="Unassembled WGS sequence"/>
</dbReference>
<dbReference type="GeneID" id="96272025"/>
<dbReference type="AlphaFoldDB" id="M3FJC0"/>